<dbReference type="EMBL" id="AP019309">
    <property type="protein sequence ID" value="BBH27775.1"/>
    <property type="molecule type" value="Genomic_DNA"/>
</dbReference>
<gene>
    <name evidence="1" type="ORF">SG0102_27090</name>
</gene>
<dbReference type="RefSeq" id="WP_125120472.1">
    <property type="nucleotide sequence ID" value="NZ_AP019309.1"/>
</dbReference>
<reference evidence="1 2" key="1">
    <citation type="submission" date="2018-11" db="EMBL/GenBank/DDBJ databases">
        <title>Novel Erysipelotrichaceae bacterium isolated from small intestine of a swine.</title>
        <authorList>
            <person name="Kim J.S."/>
            <person name="Choe H."/>
            <person name="Lee Y.R."/>
            <person name="Kim K.M."/>
            <person name="Park D.S."/>
        </authorList>
    </citation>
    <scope>NUCLEOTIDE SEQUENCE [LARGE SCALE GENOMIC DNA]</scope>
    <source>
        <strain evidence="1 2">SG0102</strain>
    </source>
</reference>
<protein>
    <submittedName>
        <fullName evidence="1">Uncharacterized protein</fullName>
    </submittedName>
</protein>
<name>A0A3G9JHE6_9FIRM</name>
<dbReference type="KEGG" id="ebm:SG0102_27090"/>
<sequence length="199" mass="23498">MIYEIIQTHAGADAHFMIKDHENHLLGAIDYHKQVFKISLGDQDFELRRGYSDALTEKHEVKKAPYIIYEHHKDAGALYESTMLDDQLIFDQVLYHGHLYSLFAIHFSSRDMALNIFEGSTQVGQLELERQLTKDEMYTFHLYVQDEDDTLKASIFSIMYYYMRYKAKPHQDHIYKSDEARDYAYSKYDPQFIATLSTK</sequence>
<dbReference type="AlphaFoldDB" id="A0A3G9JHE6"/>
<evidence type="ECO:0000313" key="2">
    <source>
        <dbReference type="Proteomes" id="UP000268059"/>
    </source>
</evidence>
<dbReference type="InParanoid" id="A0A3G9JHE6"/>
<keyword evidence="2" id="KW-1185">Reference proteome</keyword>
<organism evidence="1 2">
    <name type="scientific">Intestinibaculum porci</name>
    <dbReference type="NCBI Taxonomy" id="2487118"/>
    <lineage>
        <taxon>Bacteria</taxon>
        <taxon>Bacillati</taxon>
        <taxon>Bacillota</taxon>
        <taxon>Erysipelotrichia</taxon>
        <taxon>Erysipelotrichales</taxon>
        <taxon>Erysipelotrichaceae</taxon>
        <taxon>Intestinibaculum</taxon>
    </lineage>
</organism>
<proteinExistence type="predicted"/>
<dbReference type="Proteomes" id="UP000268059">
    <property type="component" value="Chromosome"/>
</dbReference>
<accession>A0A3G9JHE6</accession>
<evidence type="ECO:0000313" key="1">
    <source>
        <dbReference type="EMBL" id="BBH27775.1"/>
    </source>
</evidence>